<evidence type="ECO:0000313" key="2">
    <source>
        <dbReference type="EMBL" id="MDC7225555.1"/>
    </source>
</evidence>
<proteinExistence type="predicted"/>
<evidence type="ECO:0000313" key="3">
    <source>
        <dbReference type="Proteomes" id="UP001221217"/>
    </source>
</evidence>
<feature type="domain" description="Pyrroline-5-carboxylate reductase catalytic N-terminal" evidence="1">
    <location>
        <begin position="4"/>
        <end position="83"/>
    </location>
</feature>
<protein>
    <submittedName>
        <fullName evidence="2">NAD(P)-binding domain-containing protein</fullName>
    </submittedName>
</protein>
<gene>
    <name evidence="2" type="ORF">PQJ61_02195</name>
</gene>
<evidence type="ECO:0000259" key="1">
    <source>
        <dbReference type="Pfam" id="PF03807"/>
    </source>
</evidence>
<dbReference type="InterPro" id="IPR036291">
    <property type="entry name" value="NAD(P)-bd_dom_sf"/>
</dbReference>
<comment type="caution">
    <text evidence="2">The sequence shown here is derived from an EMBL/GenBank/DDBJ whole genome shotgun (WGS) entry which is preliminary data.</text>
</comment>
<name>A0AAJ1IDR6_9SPIO</name>
<dbReference type="Gene3D" id="3.40.50.720">
    <property type="entry name" value="NAD(P)-binding Rossmann-like Domain"/>
    <property type="match status" value="1"/>
</dbReference>
<dbReference type="InterPro" id="IPR028939">
    <property type="entry name" value="P5C_Rdtase_cat_N"/>
</dbReference>
<dbReference type="AlphaFoldDB" id="A0AAJ1IDR6"/>
<accession>A0AAJ1IDR6</accession>
<dbReference type="Pfam" id="PF03807">
    <property type="entry name" value="F420_oxidored"/>
    <property type="match status" value="1"/>
</dbReference>
<dbReference type="Proteomes" id="UP001221217">
    <property type="component" value="Unassembled WGS sequence"/>
</dbReference>
<organism evidence="2 3">
    <name type="scientific">Candidatus Thalassospirochaeta sargassi</name>
    <dbReference type="NCBI Taxonomy" id="3119039"/>
    <lineage>
        <taxon>Bacteria</taxon>
        <taxon>Pseudomonadati</taxon>
        <taxon>Spirochaetota</taxon>
        <taxon>Spirochaetia</taxon>
        <taxon>Spirochaetales</taxon>
        <taxon>Spirochaetaceae</taxon>
        <taxon>Candidatus Thalassospirochaeta</taxon>
    </lineage>
</organism>
<sequence>MKTAVYGMGRFGTFWARLLAEKFEVYGYSRSGRELPSQIKTIEEEKEFKEFDVIFLCCSISAVEEVLNRISKYVKPGAVVLDTCSV</sequence>
<reference evidence="2 3" key="1">
    <citation type="submission" date="2022-12" db="EMBL/GenBank/DDBJ databases">
        <title>Metagenome assembled genome from gulf of manar.</title>
        <authorList>
            <person name="Kohli P."/>
            <person name="Pk S."/>
            <person name="Venkata Ramana C."/>
            <person name="Sasikala C."/>
        </authorList>
    </citation>
    <scope>NUCLEOTIDE SEQUENCE [LARGE SCALE GENOMIC DNA]</scope>
    <source>
        <strain evidence="2">JB008</strain>
    </source>
</reference>
<dbReference type="SUPFAM" id="SSF51735">
    <property type="entry name" value="NAD(P)-binding Rossmann-fold domains"/>
    <property type="match status" value="1"/>
</dbReference>
<dbReference type="EMBL" id="JAQQAL010000008">
    <property type="protein sequence ID" value="MDC7225555.1"/>
    <property type="molecule type" value="Genomic_DNA"/>
</dbReference>